<comment type="catalytic activity">
    <reaction evidence="12">
        <text>a 2'-deoxyribonucleoside 5'-triphosphate + [thioredoxin]-disulfide + H2O = a ribonucleoside 5'-triphosphate + [thioredoxin]-dithiol</text>
        <dbReference type="Rhea" id="RHEA:12701"/>
        <dbReference type="Rhea" id="RHEA-COMP:10698"/>
        <dbReference type="Rhea" id="RHEA-COMP:10700"/>
        <dbReference type="ChEBI" id="CHEBI:15377"/>
        <dbReference type="ChEBI" id="CHEBI:29950"/>
        <dbReference type="ChEBI" id="CHEBI:50058"/>
        <dbReference type="ChEBI" id="CHEBI:61557"/>
        <dbReference type="ChEBI" id="CHEBI:61560"/>
        <dbReference type="EC" id="1.17.4.2"/>
    </reaction>
</comment>
<comment type="similarity">
    <text evidence="2">Belongs to the class II ribonucleoside-triphosphate reductase family.</text>
</comment>
<keyword evidence="4" id="KW-0846">Cobalamin</keyword>
<reference evidence="15 16" key="1">
    <citation type="journal article" date="2015" name="Nature">
        <title>rRNA introns, odd ribosomes, and small enigmatic genomes across a large radiation of phyla.</title>
        <authorList>
            <person name="Brown C.T."/>
            <person name="Hug L.A."/>
            <person name="Thomas B.C."/>
            <person name="Sharon I."/>
            <person name="Castelle C.J."/>
            <person name="Singh A."/>
            <person name="Wilkins M.J."/>
            <person name="Williams K.H."/>
            <person name="Banfield J.F."/>
        </authorList>
    </citation>
    <scope>NUCLEOTIDE SEQUENCE [LARGE SCALE GENOMIC DNA]</scope>
</reference>
<evidence type="ECO:0000256" key="4">
    <source>
        <dbReference type="ARBA" id="ARBA00022628"/>
    </source>
</evidence>
<evidence type="ECO:0000256" key="9">
    <source>
        <dbReference type="ARBA" id="ARBA00023157"/>
    </source>
</evidence>
<evidence type="ECO:0000259" key="14">
    <source>
        <dbReference type="PROSITE" id="PS51161"/>
    </source>
</evidence>
<dbReference type="GO" id="GO:0031419">
    <property type="term" value="F:cobalamin binding"/>
    <property type="evidence" value="ECO:0007669"/>
    <property type="project" value="UniProtKB-KW"/>
</dbReference>
<protein>
    <recommendedName>
        <fullName evidence="3">ribonucleoside-triphosphate reductase (thioredoxin)</fullName>
        <ecNumber evidence="3">1.17.4.2</ecNumber>
    </recommendedName>
</protein>
<keyword evidence="10" id="KW-0676">Redox-active center</keyword>
<evidence type="ECO:0000313" key="16">
    <source>
        <dbReference type="Proteomes" id="UP000034952"/>
    </source>
</evidence>
<dbReference type="PATRIC" id="fig|1618761.3.peg.613"/>
<evidence type="ECO:0000313" key="15">
    <source>
        <dbReference type="EMBL" id="KKP66060.1"/>
    </source>
</evidence>
<comment type="cofactor">
    <cofactor evidence="1">
        <name>adenosylcob(III)alamin</name>
        <dbReference type="ChEBI" id="CHEBI:18408"/>
    </cofactor>
</comment>
<dbReference type="Gene3D" id="3.90.1390.10">
    <property type="entry name" value="b-12 dependent (class ii) ribonucleotide reductase, chain A, domain 3"/>
    <property type="match status" value="1"/>
</dbReference>
<evidence type="ECO:0000256" key="6">
    <source>
        <dbReference type="ARBA" id="ARBA00022741"/>
    </source>
</evidence>
<sequence length="777" mass="88355">MTSKKKVSSSKKVVKKSEEVLVEKKVSKNIFIKSVLKRDGVLVPFEFEKIVNAINKAMLASAEGSIEDARMVANRVLDEIVKIAKKYKNFLPTVEGVQDTVEQELMLSDFVKTSKNYILYREERARLRAHSLSVPAHLKKLNEESKKYFRNPLSEFVYYRTYAKWIEEEGRRETWIETINRYVEFMKSKLGDKLKESEYDEVREAILKQEAMPSMRLLQFAGKAADKTNVCAYNCSFIAPSKFQDFGEIIYISMCGTGVGFSVESKNIQSLPQIKNQTGKKLPTHVVPDSKEGWADAFVLGMKTWFDGNDIEFDFSQLRPAGARLMTMGGKSSGPKPLIDLLGFTRERILRRQGRHLRNIDAHDIICKIGECVVSGGVRRSALISLSDLDDSEMRDAKNGQFWANEGQRMLANNSAVYNTKPTETEFLKEWVALMESQTGERGIFNRGSLYTSLPKRRIEKSADFIGEMGTNPCGEIILRSKQFCNLSEVVARAEDTEESLMRKIRVATIIGTYQSTLTKFGYLSKEWKDNCDDERLLGVSVTGQWDSKLARDPQILTKLRLESIRVNKIYAKRFGISESTCITAVKPSGTVSQTVDCASGMHPRHAPYYIRRIRISATDSLFKMMKDQGVPYHPEVGQTLGEANTFVLEFPMKAPVDAICKDDISAIDQLEHWKIVKVNYTEHNPSVTVSVGENEWIQVAHWLYQNWDIVGGLSFLPRSNHVYQLAPYEAIDEKTYKELVSKMPDFDFSKIITYELRDETEVKRELACVSGVCDIV</sequence>
<dbReference type="InterPro" id="IPR050862">
    <property type="entry name" value="RdRp_reductase_class-2"/>
</dbReference>
<dbReference type="InterPro" id="IPR005144">
    <property type="entry name" value="ATP-cone_dom"/>
</dbReference>
<dbReference type="Pfam" id="PF03477">
    <property type="entry name" value="ATP-cone"/>
    <property type="match status" value="1"/>
</dbReference>
<feature type="domain" description="ATP-cone" evidence="14">
    <location>
        <begin position="33"/>
        <end position="128"/>
    </location>
</feature>
<keyword evidence="8" id="KW-0560">Oxidoreductase</keyword>
<dbReference type="Pfam" id="PF17975">
    <property type="entry name" value="RNR_Alpha"/>
    <property type="match status" value="1"/>
</dbReference>
<dbReference type="AlphaFoldDB" id="A0A0G0DSV4"/>
<dbReference type="EC" id="1.17.4.2" evidence="3"/>
<organism evidence="15 16">
    <name type="scientific">Candidatus Nomurabacteria bacterium GW2011_GWE1_35_16</name>
    <dbReference type="NCBI Taxonomy" id="1618761"/>
    <lineage>
        <taxon>Bacteria</taxon>
        <taxon>Candidatus Nomuraibacteriota</taxon>
    </lineage>
</organism>
<gene>
    <name evidence="15" type="ORF">UR64_C0013G0019</name>
</gene>
<evidence type="ECO:0000256" key="1">
    <source>
        <dbReference type="ARBA" id="ARBA00001922"/>
    </source>
</evidence>
<evidence type="ECO:0000256" key="11">
    <source>
        <dbReference type="ARBA" id="ARBA00023285"/>
    </source>
</evidence>
<dbReference type="GO" id="GO:0006260">
    <property type="term" value="P:DNA replication"/>
    <property type="evidence" value="ECO:0007669"/>
    <property type="project" value="UniProtKB-KW"/>
</dbReference>
<keyword evidence="11" id="KW-0170">Cobalt</keyword>
<evidence type="ECO:0000256" key="13">
    <source>
        <dbReference type="PROSITE-ProRule" id="PRU00492"/>
    </source>
</evidence>
<keyword evidence="9" id="KW-1015">Disulfide bond</keyword>
<evidence type="ECO:0000256" key="2">
    <source>
        <dbReference type="ARBA" id="ARBA00005654"/>
    </source>
</evidence>
<keyword evidence="7 13" id="KW-0067">ATP-binding</keyword>
<evidence type="ECO:0000256" key="8">
    <source>
        <dbReference type="ARBA" id="ARBA00023002"/>
    </source>
</evidence>
<evidence type="ECO:0000256" key="7">
    <source>
        <dbReference type="ARBA" id="ARBA00022840"/>
    </source>
</evidence>
<dbReference type="InterPro" id="IPR054158">
    <property type="entry name" value="RNR-II_ins_dom"/>
</dbReference>
<comment type="caution">
    <text evidence="15">The sequence shown here is derived from an EMBL/GenBank/DDBJ whole genome shotgun (WGS) entry which is preliminary data.</text>
</comment>
<accession>A0A0G0DSV4</accession>
<dbReference type="PROSITE" id="PS51161">
    <property type="entry name" value="ATP_CONE"/>
    <property type="match status" value="1"/>
</dbReference>
<keyword evidence="5" id="KW-0235">DNA replication</keyword>
<evidence type="ECO:0000256" key="10">
    <source>
        <dbReference type="ARBA" id="ARBA00023284"/>
    </source>
</evidence>
<dbReference type="Proteomes" id="UP000034952">
    <property type="component" value="Unassembled WGS sequence"/>
</dbReference>
<evidence type="ECO:0000256" key="5">
    <source>
        <dbReference type="ARBA" id="ARBA00022705"/>
    </source>
</evidence>
<dbReference type="InterPro" id="IPR040763">
    <property type="entry name" value="RNR_alpha_hel"/>
</dbReference>
<dbReference type="EMBL" id="LBPY01000013">
    <property type="protein sequence ID" value="KKP66060.1"/>
    <property type="molecule type" value="Genomic_DNA"/>
</dbReference>
<evidence type="ECO:0000256" key="3">
    <source>
        <dbReference type="ARBA" id="ARBA00012275"/>
    </source>
</evidence>
<dbReference type="GO" id="GO:0004748">
    <property type="term" value="F:ribonucleoside-diphosphate reductase activity, thioredoxin disulfide as acceptor"/>
    <property type="evidence" value="ECO:0007669"/>
    <property type="project" value="TreeGrafter"/>
</dbReference>
<dbReference type="Gene3D" id="3.20.70.20">
    <property type="match status" value="3"/>
</dbReference>
<dbReference type="Pfam" id="PF21995">
    <property type="entry name" value="RNR-II_ins_dom"/>
    <property type="match status" value="1"/>
</dbReference>
<evidence type="ECO:0000256" key="12">
    <source>
        <dbReference type="ARBA" id="ARBA00048987"/>
    </source>
</evidence>
<keyword evidence="6 13" id="KW-0547">Nucleotide-binding</keyword>
<proteinExistence type="inferred from homology"/>
<dbReference type="GO" id="GO:0005524">
    <property type="term" value="F:ATP binding"/>
    <property type="evidence" value="ECO:0007669"/>
    <property type="project" value="UniProtKB-UniRule"/>
</dbReference>
<name>A0A0G0DSV4_9BACT</name>
<dbReference type="GO" id="GO:0008998">
    <property type="term" value="F:ribonucleoside-triphosphate reductase (thioredoxin) activity"/>
    <property type="evidence" value="ECO:0007669"/>
    <property type="project" value="UniProtKB-EC"/>
</dbReference>
<dbReference type="SUPFAM" id="SSF51998">
    <property type="entry name" value="PFL-like glycyl radical enzymes"/>
    <property type="match status" value="1"/>
</dbReference>
<dbReference type="PANTHER" id="PTHR43371">
    <property type="entry name" value="VITAMIN B12-DEPENDENT RIBONUCLEOTIDE REDUCTASE"/>
    <property type="match status" value="1"/>
</dbReference>
<dbReference type="PANTHER" id="PTHR43371:SF1">
    <property type="entry name" value="RIBONUCLEOSIDE-DIPHOSPHATE REDUCTASE"/>
    <property type="match status" value="1"/>
</dbReference>